<dbReference type="Pfam" id="PF02321">
    <property type="entry name" value="OEP"/>
    <property type="match status" value="2"/>
</dbReference>
<dbReference type="PANTHER" id="PTHR30203:SF24">
    <property type="entry name" value="BLR4935 PROTEIN"/>
    <property type="match status" value="1"/>
</dbReference>
<dbReference type="RefSeq" id="WP_308948493.1">
    <property type="nucleotide sequence ID" value="NZ_JARXHW010000004.1"/>
</dbReference>
<dbReference type="InterPro" id="IPR003423">
    <property type="entry name" value="OMP_efflux"/>
</dbReference>
<dbReference type="Proteomes" id="UP001225316">
    <property type="component" value="Unassembled WGS sequence"/>
</dbReference>
<accession>A0ABU1AT54</accession>
<evidence type="ECO:0000313" key="3">
    <source>
        <dbReference type="EMBL" id="MDQ8206424.1"/>
    </source>
</evidence>
<protein>
    <submittedName>
        <fullName evidence="3">Efflux transporter outer membrane subunit</fullName>
    </submittedName>
</protein>
<keyword evidence="2" id="KW-1134">Transmembrane beta strand</keyword>
<dbReference type="NCBIfam" id="TIGR01845">
    <property type="entry name" value="outer_NodT"/>
    <property type="match status" value="1"/>
</dbReference>
<keyword evidence="2" id="KW-0812">Transmembrane</keyword>
<evidence type="ECO:0000256" key="2">
    <source>
        <dbReference type="RuleBase" id="RU362097"/>
    </source>
</evidence>
<dbReference type="InterPro" id="IPR010131">
    <property type="entry name" value="MdtP/NodT-like"/>
</dbReference>
<keyword evidence="2" id="KW-0449">Lipoprotein</keyword>
<dbReference type="Gene3D" id="2.20.200.10">
    <property type="entry name" value="Outer membrane efflux proteins (OEP)"/>
    <property type="match status" value="1"/>
</dbReference>
<comment type="similarity">
    <text evidence="1 2">Belongs to the outer membrane factor (OMF) (TC 1.B.17) family.</text>
</comment>
<keyword evidence="4" id="KW-1185">Reference proteome</keyword>
<dbReference type="PANTHER" id="PTHR30203">
    <property type="entry name" value="OUTER MEMBRANE CATION EFFLUX PROTEIN"/>
    <property type="match status" value="1"/>
</dbReference>
<gene>
    <name evidence="3" type="ORF">QEH52_02810</name>
</gene>
<dbReference type="Gene3D" id="1.20.1600.10">
    <property type="entry name" value="Outer membrane efflux proteins (OEP)"/>
    <property type="match status" value="1"/>
</dbReference>
<comment type="subcellular location">
    <subcellularLocation>
        <location evidence="2">Cell membrane</location>
        <topology evidence="2">Lipid-anchor</topology>
    </subcellularLocation>
</comment>
<sequence length="474" mass="52469">MIFGKECQSLLTILSLFSLSGCAVHQVNETPSLPVDSAQVRQYATFASATADGGKLSAVPAVPAVTAVAGAFWWQAFERPELDLLIQQALADNPGLGQAMERVRQARLLSRQSASRGKPELSLQGAASREWEGRQPDAWLWSAGLGAAWELDLFQRLESQRLSDRYSEQARQADAELVALSLSSEVANAYFGSVAAANKLQLLRQQVQLDQDLLDLIQLRRDQGVGTVVDVLQQESQLAESQTLIPLAESELRSFENLLDILVGELPDGSNRIPDAEQLSFDARMPPLGVPADLLVQRPDLRAALADLVAADASIGVAVAERLPQLTLSGSVAEGATSSYEGVLSSLAANFTGPLLDWGRRKAEVERRKSIYQEQLLRFTELFLGAVEEVETTLYQEQKQREFLKRLRHRRDILQRAQEESDARFKQGIDDYLPVLTALQSLREIERDLIDEQLELLQLRIRLHLVTGGRMPQI</sequence>
<evidence type="ECO:0000256" key="1">
    <source>
        <dbReference type="ARBA" id="ARBA00007613"/>
    </source>
</evidence>
<proteinExistence type="inferred from homology"/>
<keyword evidence="2" id="KW-0564">Palmitate</keyword>
<keyword evidence="2" id="KW-0472">Membrane</keyword>
<reference evidence="3 4" key="1">
    <citation type="submission" date="2023-04" db="EMBL/GenBank/DDBJ databases">
        <title>A novel bacteria isolated from coastal sediment.</title>
        <authorList>
            <person name="Liu X.-J."/>
            <person name="Du Z.-J."/>
        </authorList>
    </citation>
    <scope>NUCLEOTIDE SEQUENCE [LARGE SCALE GENOMIC DNA]</scope>
    <source>
        <strain evidence="3 4">SDUM461003</strain>
    </source>
</reference>
<organism evidence="3 4">
    <name type="scientific">Thalassobacterium maritimum</name>
    <dbReference type="NCBI Taxonomy" id="3041265"/>
    <lineage>
        <taxon>Bacteria</taxon>
        <taxon>Pseudomonadati</taxon>
        <taxon>Verrucomicrobiota</taxon>
        <taxon>Opitutia</taxon>
        <taxon>Puniceicoccales</taxon>
        <taxon>Coraliomargaritaceae</taxon>
        <taxon>Thalassobacterium</taxon>
    </lineage>
</organism>
<dbReference type="SUPFAM" id="SSF56954">
    <property type="entry name" value="Outer membrane efflux proteins (OEP)"/>
    <property type="match status" value="1"/>
</dbReference>
<dbReference type="EMBL" id="JARXHW010000004">
    <property type="protein sequence ID" value="MDQ8206424.1"/>
    <property type="molecule type" value="Genomic_DNA"/>
</dbReference>
<dbReference type="PROSITE" id="PS51257">
    <property type="entry name" value="PROKAR_LIPOPROTEIN"/>
    <property type="match status" value="1"/>
</dbReference>
<name>A0ABU1AT54_9BACT</name>
<comment type="caution">
    <text evidence="3">The sequence shown here is derived from an EMBL/GenBank/DDBJ whole genome shotgun (WGS) entry which is preliminary data.</text>
</comment>
<evidence type="ECO:0000313" key="4">
    <source>
        <dbReference type="Proteomes" id="UP001225316"/>
    </source>
</evidence>